<gene>
    <name evidence="1" type="primary">yabP</name>
    <name evidence="1" type="ORF">H8R91_01690</name>
</gene>
<evidence type="ECO:0000313" key="2">
    <source>
        <dbReference type="Proteomes" id="UP000636755"/>
    </source>
</evidence>
<dbReference type="Gene3D" id="2.60.40.2000">
    <property type="match status" value="1"/>
</dbReference>
<dbReference type="RefSeq" id="WP_022235451.1">
    <property type="nucleotide sequence ID" value="NZ_JACOPS010000001.1"/>
</dbReference>
<dbReference type="InterPro" id="IPR012504">
    <property type="entry name" value="Spore_YabP"/>
</dbReference>
<sequence>MSEIPKGKNHTLMLDARGKLMLTGAEDVSGFNEETVSVLTSCGRLIIKGERLHIDKLNLESGEVSIDGKINAMQYIGNDNSRSRLSKLFK</sequence>
<keyword evidence="2" id="KW-1185">Reference proteome</keyword>
<dbReference type="InterPro" id="IPR022476">
    <property type="entry name" value="Spore_YabP/YqfC"/>
</dbReference>
<reference evidence="1 2" key="1">
    <citation type="submission" date="2020-08" db="EMBL/GenBank/DDBJ databases">
        <title>Genome public.</title>
        <authorList>
            <person name="Liu C."/>
            <person name="Sun Q."/>
        </authorList>
    </citation>
    <scope>NUCLEOTIDE SEQUENCE [LARGE SCALE GENOMIC DNA]</scope>
    <source>
        <strain evidence="1 2">NSJ-71</strain>
    </source>
</reference>
<dbReference type="Pfam" id="PF07873">
    <property type="entry name" value="YabP"/>
    <property type="match status" value="1"/>
</dbReference>
<protein>
    <submittedName>
        <fullName evidence="1">Sporulation protein YabP</fullName>
    </submittedName>
</protein>
<evidence type="ECO:0000313" key="1">
    <source>
        <dbReference type="EMBL" id="MBC5727260.1"/>
    </source>
</evidence>
<proteinExistence type="predicted"/>
<dbReference type="InterPro" id="IPR038705">
    <property type="entry name" value="YabP_sf"/>
</dbReference>
<comment type="caution">
    <text evidence="1">The sequence shown here is derived from an EMBL/GenBank/DDBJ whole genome shotgun (WGS) entry which is preliminary data.</text>
</comment>
<dbReference type="NCBIfam" id="TIGR02892">
    <property type="entry name" value="spore_yabP"/>
    <property type="match status" value="1"/>
</dbReference>
<name>A0ABR7HIF0_9FIRM</name>
<dbReference type="Proteomes" id="UP000636755">
    <property type="component" value="Unassembled WGS sequence"/>
</dbReference>
<dbReference type="EMBL" id="JACOPS010000001">
    <property type="protein sequence ID" value="MBC5727260.1"/>
    <property type="molecule type" value="Genomic_DNA"/>
</dbReference>
<organism evidence="1 2">
    <name type="scientific">Ruminococcus intestinalis</name>
    <dbReference type="NCBI Taxonomy" id="2763066"/>
    <lineage>
        <taxon>Bacteria</taxon>
        <taxon>Bacillati</taxon>
        <taxon>Bacillota</taxon>
        <taxon>Clostridia</taxon>
        <taxon>Eubacteriales</taxon>
        <taxon>Oscillospiraceae</taxon>
        <taxon>Ruminococcus</taxon>
    </lineage>
</organism>
<accession>A0ABR7HIF0</accession>